<evidence type="ECO:0008006" key="5">
    <source>
        <dbReference type="Google" id="ProtNLM"/>
    </source>
</evidence>
<evidence type="ECO:0000313" key="3">
    <source>
        <dbReference type="EMBL" id="MDT0350744.1"/>
    </source>
</evidence>
<sequence length="332" mass="34886">MTADGSDRSFGAPRFDVVLRGYDRRQVDEHISRLQRLMGRMRNDLDASRGQPVPPIGPPTPAGGRLRPTPRPRPDGLPATGANDVVGSFTDRMHAILQAAEEEAAEIRGKARAAVRAEEERVGGVRASVRAEEEAARRNLADLVRQRDAVLAELTRVRGQLEALLSGPTTRITLPIQESRPDRREAGAGQPLPGMPGHATGAPMPPRANGVGPGQRPSGESPGRPDEAAVERTAVMTPADRTALMARLAEEPDDAGLKDAGLKDPGPKDAGPDDPAPEAESAPVEATQMVSLHGHAPADDSGADTTPEPAEDDDANRAEATQVAPASPARSG</sequence>
<comment type="caution">
    <text evidence="3">The sequence shown here is derived from an EMBL/GenBank/DDBJ whole genome shotgun (WGS) entry which is preliminary data.</text>
</comment>
<dbReference type="EMBL" id="JAVREJ010000009">
    <property type="protein sequence ID" value="MDT0350744.1"/>
    <property type="molecule type" value="Genomic_DNA"/>
</dbReference>
<name>A0ABU2NBU6_9PSEU</name>
<proteinExistence type="predicted"/>
<protein>
    <recommendedName>
        <fullName evidence="5">DivIVA protein</fullName>
    </recommendedName>
</protein>
<accession>A0ABU2NBU6</accession>
<feature type="coiled-coil region" evidence="1">
    <location>
        <begin position="97"/>
        <end position="153"/>
    </location>
</feature>
<feature type="region of interest" description="Disordered" evidence="2">
    <location>
        <begin position="172"/>
        <end position="332"/>
    </location>
</feature>
<keyword evidence="4" id="KW-1185">Reference proteome</keyword>
<gene>
    <name evidence="3" type="ORF">RM445_14525</name>
</gene>
<feature type="compositionally biased region" description="Pro residues" evidence="2">
    <location>
        <begin position="52"/>
        <end position="61"/>
    </location>
</feature>
<reference evidence="4" key="1">
    <citation type="submission" date="2023-07" db="EMBL/GenBank/DDBJ databases">
        <title>30 novel species of actinomycetes from the DSMZ collection.</title>
        <authorList>
            <person name="Nouioui I."/>
        </authorList>
    </citation>
    <scope>NUCLEOTIDE SEQUENCE [LARGE SCALE GENOMIC DNA]</scope>
    <source>
        <strain evidence="4">DSM 45834</strain>
    </source>
</reference>
<feature type="compositionally biased region" description="Basic and acidic residues" evidence="2">
    <location>
        <begin position="255"/>
        <end position="271"/>
    </location>
</feature>
<evidence type="ECO:0000256" key="1">
    <source>
        <dbReference type="SAM" id="Coils"/>
    </source>
</evidence>
<evidence type="ECO:0000313" key="4">
    <source>
        <dbReference type="Proteomes" id="UP001183202"/>
    </source>
</evidence>
<dbReference type="RefSeq" id="WP_311556774.1">
    <property type="nucleotide sequence ID" value="NZ_JAVREJ010000009.1"/>
</dbReference>
<organism evidence="3 4">
    <name type="scientific">Pseudonocardia charpentierae</name>
    <dbReference type="NCBI Taxonomy" id="3075545"/>
    <lineage>
        <taxon>Bacteria</taxon>
        <taxon>Bacillati</taxon>
        <taxon>Actinomycetota</taxon>
        <taxon>Actinomycetes</taxon>
        <taxon>Pseudonocardiales</taxon>
        <taxon>Pseudonocardiaceae</taxon>
        <taxon>Pseudonocardia</taxon>
    </lineage>
</organism>
<feature type="region of interest" description="Disordered" evidence="2">
    <location>
        <begin position="45"/>
        <end position="84"/>
    </location>
</feature>
<dbReference type="Proteomes" id="UP001183202">
    <property type="component" value="Unassembled WGS sequence"/>
</dbReference>
<evidence type="ECO:0000256" key="2">
    <source>
        <dbReference type="SAM" id="MobiDB-lite"/>
    </source>
</evidence>
<keyword evidence="1" id="KW-0175">Coiled coil</keyword>